<dbReference type="PANTHER" id="PTHR43877">
    <property type="entry name" value="AMINOALKYLPHOSPHONATE N-ACETYLTRANSFERASE-RELATED-RELATED"/>
    <property type="match status" value="1"/>
</dbReference>
<keyword evidence="1 4" id="KW-0808">Transferase</keyword>
<keyword evidence="2" id="KW-0012">Acyltransferase</keyword>
<dbReference type="CDD" id="cd04301">
    <property type="entry name" value="NAT_SF"/>
    <property type="match status" value="1"/>
</dbReference>
<dbReference type="InterPro" id="IPR000182">
    <property type="entry name" value="GNAT_dom"/>
</dbReference>
<dbReference type="InterPro" id="IPR016181">
    <property type="entry name" value="Acyl_CoA_acyltransferase"/>
</dbReference>
<dbReference type="Pfam" id="PF00583">
    <property type="entry name" value="Acetyltransf_1"/>
    <property type="match status" value="1"/>
</dbReference>
<evidence type="ECO:0000313" key="5">
    <source>
        <dbReference type="Proteomes" id="UP000233343"/>
    </source>
</evidence>
<protein>
    <submittedName>
        <fullName evidence="4">N-acetyltransferase</fullName>
    </submittedName>
</protein>
<dbReference type="GO" id="GO:0016747">
    <property type="term" value="F:acyltransferase activity, transferring groups other than amino-acyl groups"/>
    <property type="evidence" value="ECO:0007669"/>
    <property type="project" value="InterPro"/>
</dbReference>
<dbReference type="InterPro" id="IPR050832">
    <property type="entry name" value="Bact_Acetyltransf"/>
</dbReference>
<evidence type="ECO:0000313" key="4">
    <source>
        <dbReference type="EMBL" id="PKG30755.1"/>
    </source>
</evidence>
<gene>
    <name evidence="4" type="ORF">CWS20_01365</name>
</gene>
<accession>A0A2N0ZML6</accession>
<feature type="domain" description="N-acetyltransferase" evidence="3">
    <location>
        <begin position="5"/>
        <end position="164"/>
    </location>
</feature>
<evidence type="ECO:0000256" key="2">
    <source>
        <dbReference type="ARBA" id="ARBA00023315"/>
    </source>
</evidence>
<dbReference type="Gene3D" id="3.40.630.30">
    <property type="match status" value="1"/>
</dbReference>
<dbReference type="RefSeq" id="WP_066193625.1">
    <property type="nucleotide sequence ID" value="NZ_JARMMB010000022.1"/>
</dbReference>
<dbReference type="SUPFAM" id="SSF55729">
    <property type="entry name" value="Acyl-CoA N-acyltransferases (Nat)"/>
    <property type="match status" value="1"/>
</dbReference>
<reference evidence="4 5" key="1">
    <citation type="journal article" date="2010" name="Int. J. Syst. Evol. Microbiol.">
        <title>Bacillus horneckiae sp. nov., isolated from a spacecraft-assembly clean room.</title>
        <authorList>
            <person name="Vaishampayan P."/>
            <person name="Probst A."/>
            <person name="Krishnamurthi S."/>
            <person name="Ghosh S."/>
            <person name="Osman S."/>
            <person name="McDowall A."/>
            <person name="Ruckmani A."/>
            <person name="Mayilraj S."/>
            <person name="Venkateswaran K."/>
        </authorList>
    </citation>
    <scope>NUCLEOTIDE SEQUENCE [LARGE SCALE GENOMIC DNA]</scope>
    <source>
        <strain evidence="5">1PO1SC</strain>
    </source>
</reference>
<dbReference type="Proteomes" id="UP000233343">
    <property type="component" value="Unassembled WGS sequence"/>
</dbReference>
<evidence type="ECO:0000259" key="3">
    <source>
        <dbReference type="PROSITE" id="PS51186"/>
    </source>
</evidence>
<sequence length="164" mass="18530">MQQRIQIRQMNISDIPQIQRVAKESWNATYEGIIPIDAQESFLLAAYSEQMLTRRFEQSILFVAEADGRIIGFANYSQMRECGEVELGAIYLLPAYQGKGIGSSLLKTGIKHFEGVKTLLINVAKENKLGRSFYNSKGFKAVDEFDDPFEGVIVKTVTMVLEIR</sequence>
<proteinExistence type="predicted"/>
<comment type="caution">
    <text evidence="4">The sequence shown here is derived from an EMBL/GenBank/DDBJ whole genome shotgun (WGS) entry which is preliminary data.</text>
</comment>
<dbReference type="EMBL" id="PISD01000005">
    <property type="protein sequence ID" value="PKG30755.1"/>
    <property type="molecule type" value="Genomic_DNA"/>
</dbReference>
<dbReference type="AlphaFoldDB" id="A0A2N0ZML6"/>
<evidence type="ECO:0000256" key="1">
    <source>
        <dbReference type="ARBA" id="ARBA00022679"/>
    </source>
</evidence>
<dbReference type="PROSITE" id="PS51186">
    <property type="entry name" value="GNAT"/>
    <property type="match status" value="1"/>
</dbReference>
<name>A0A2N0ZML6_9BACI</name>
<keyword evidence="5" id="KW-1185">Reference proteome</keyword>
<organism evidence="4 5">
    <name type="scientific">Cytobacillus horneckiae</name>
    <dbReference type="NCBI Taxonomy" id="549687"/>
    <lineage>
        <taxon>Bacteria</taxon>
        <taxon>Bacillati</taxon>
        <taxon>Bacillota</taxon>
        <taxon>Bacilli</taxon>
        <taxon>Bacillales</taxon>
        <taxon>Bacillaceae</taxon>
        <taxon>Cytobacillus</taxon>
    </lineage>
</organism>